<dbReference type="CDD" id="cd00586">
    <property type="entry name" value="4HBT"/>
    <property type="match status" value="1"/>
</dbReference>
<dbReference type="GO" id="GO:0016853">
    <property type="term" value="F:isomerase activity"/>
    <property type="evidence" value="ECO:0007669"/>
    <property type="project" value="UniProtKB-KW"/>
</dbReference>
<dbReference type="GO" id="GO:0047617">
    <property type="term" value="F:fatty acyl-CoA hydrolase activity"/>
    <property type="evidence" value="ECO:0007669"/>
    <property type="project" value="TreeGrafter"/>
</dbReference>
<sequence>MAPDLLKKRTRNDYKFHLEYRTRWSDNDMYHHMNNSVYYYLFDSIVNTYLIQQCSLDPPTSSQIGLVVHSHCNYFAPVEFPAIVDLALRVNKLGKSSVTYEIGVFRRGEEQVKAVGEFVHVFVDRESRKPAKLGMADALKEGLARIAAETSKL</sequence>
<dbReference type="Gene3D" id="3.10.129.10">
    <property type="entry name" value="Hotdog Thioesterase"/>
    <property type="match status" value="1"/>
</dbReference>
<dbReference type="InterPro" id="IPR050563">
    <property type="entry name" value="4-hydroxybenzoyl-CoA_TE"/>
</dbReference>
<name>A0A2V1E3J4_9PLEO</name>
<dbReference type="PANTHER" id="PTHR31793">
    <property type="entry name" value="4-HYDROXYBENZOYL-COA THIOESTERASE FAMILY MEMBER"/>
    <property type="match status" value="1"/>
</dbReference>
<dbReference type="STRING" id="97972.A0A2V1E3J4"/>
<dbReference type="Pfam" id="PF13279">
    <property type="entry name" value="4HBT_2"/>
    <property type="match status" value="1"/>
</dbReference>
<dbReference type="Proteomes" id="UP000244855">
    <property type="component" value="Unassembled WGS sequence"/>
</dbReference>
<dbReference type="OrthoDB" id="2420454at2759"/>
<dbReference type="EMBL" id="KZ805323">
    <property type="protein sequence ID" value="PVI04234.1"/>
    <property type="molecule type" value="Genomic_DNA"/>
</dbReference>
<comment type="similarity">
    <text evidence="1">Belongs to the 4-hydroxybenzoyl-CoA thioesterase family.</text>
</comment>
<proteinExistence type="inferred from homology"/>
<keyword evidence="2" id="KW-0378">Hydrolase</keyword>
<dbReference type="PANTHER" id="PTHR31793:SF27">
    <property type="entry name" value="NOVEL THIOESTERASE SUPERFAMILY DOMAIN AND SAPOSIN A-TYPE DOMAIN CONTAINING PROTEIN (0610012H03RIK)"/>
    <property type="match status" value="1"/>
</dbReference>
<protein>
    <submittedName>
        <fullName evidence="3">Thioesterase/thiol ester dehydrase-isomerase</fullName>
    </submittedName>
</protein>
<keyword evidence="4" id="KW-1185">Reference proteome</keyword>
<reference evidence="3 4" key="1">
    <citation type="journal article" date="2018" name="Sci. Rep.">
        <title>Comparative genomics provides insights into the lifestyle and reveals functional heterogeneity of dark septate endophytic fungi.</title>
        <authorList>
            <person name="Knapp D.G."/>
            <person name="Nemeth J.B."/>
            <person name="Barry K."/>
            <person name="Hainaut M."/>
            <person name="Henrissat B."/>
            <person name="Johnson J."/>
            <person name="Kuo A."/>
            <person name="Lim J.H.P."/>
            <person name="Lipzen A."/>
            <person name="Nolan M."/>
            <person name="Ohm R.A."/>
            <person name="Tamas L."/>
            <person name="Grigoriev I.V."/>
            <person name="Spatafora J.W."/>
            <person name="Nagy L.G."/>
            <person name="Kovacs G.M."/>
        </authorList>
    </citation>
    <scope>NUCLEOTIDE SEQUENCE [LARGE SCALE GENOMIC DNA]</scope>
    <source>
        <strain evidence="3 4">DSE2036</strain>
    </source>
</reference>
<accession>A0A2V1E3J4</accession>
<evidence type="ECO:0000313" key="3">
    <source>
        <dbReference type="EMBL" id="PVI04234.1"/>
    </source>
</evidence>
<keyword evidence="3" id="KW-0413">Isomerase</keyword>
<evidence type="ECO:0000313" key="4">
    <source>
        <dbReference type="Proteomes" id="UP000244855"/>
    </source>
</evidence>
<gene>
    <name evidence="3" type="ORF">DM02DRAFT_193182</name>
</gene>
<evidence type="ECO:0000256" key="2">
    <source>
        <dbReference type="ARBA" id="ARBA00022801"/>
    </source>
</evidence>
<dbReference type="InterPro" id="IPR029069">
    <property type="entry name" value="HotDog_dom_sf"/>
</dbReference>
<evidence type="ECO:0000256" key="1">
    <source>
        <dbReference type="ARBA" id="ARBA00005953"/>
    </source>
</evidence>
<dbReference type="FunFam" id="3.10.129.10:FF:000104">
    <property type="entry name" value="Thioesterase family protein (AFU_orthologue AFUA_2G16350)"/>
    <property type="match status" value="1"/>
</dbReference>
<organism evidence="3 4">
    <name type="scientific">Periconia macrospinosa</name>
    <dbReference type="NCBI Taxonomy" id="97972"/>
    <lineage>
        <taxon>Eukaryota</taxon>
        <taxon>Fungi</taxon>
        <taxon>Dikarya</taxon>
        <taxon>Ascomycota</taxon>
        <taxon>Pezizomycotina</taxon>
        <taxon>Dothideomycetes</taxon>
        <taxon>Pleosporomycetidae</taxon>
        <taxon>Pleosporales</taxon>
        <taxon>Massarineae</taxon>
        <taxon>Periconiaceae</taxon>
        <taxon>Periconia</taxon>
    </lineage>
</organism>
<dbReference type="SUPFAM" id="SSF54637">
    <property type="entry name" value="Thioesterase/thiol ester dehydrase-isomerase"/>
    <property type="match status" value="1"/>
</dbReference>
<dbReference type="AlphaFoldDB" id="A0A2V1E3J4"/>